<evidence type="ECO:0000313" key="1">
    <source>
        <dbReference type="EMBL" id="KAH7965904.1"/>
    </source>
</evidence>
<gene>
    <name evidence="1" type="ORF">HPB49_012027</name>
</gene>
<proteinExistence type="predicted"/>
<comment type="caution">
    <text evidence="1">The sequence shown here is derived from an EMBL/GenBank/DDBJ whole genome shotgun (WGS) entry which is preliminary data.</text>
</comment>
<keyword evidence="2" id="KW-1185">Reference proteome</keyword>
<dbReference type="Proteomes" id="UP000821865">
    <property type="component" value="Chromosome 2"/>
</dbReference>
<sequence length="115" mass="12362">MVPLHKPLQLRVGQQPSKAVGPIAQKIWMLASADGTIITAHCMCITGVGKACSRVGAALFAIDTAVRIRDAKTCTERGNIWLPAHNPRAECKRLRDIDFSSAQAKKKQLDSASPG</sequence>
<evidence type="ECO:0000313" key="2">
    <source>
        <dbReference type="Proteomes" id="UP000821865"/>
    </source>
</evidence>
<dbReference type="EMBL" id="CM023471">
    <property type="protein sequence ID" value="KAH7965904.1"/>
    <property type="molecule type" value="Genomic_DNA"/>
</dbReference>
<name>A0ACB8DCV0_DERSI</name>
<protein>
    <submittedName>
        <fullName evidence="1">Uncharacterized protein</fullName>
    </submittedName>
</protein>
<accession>A0ACB8DCV0</accession>
<reference evidence="1" key="1">
    <citation type="submission" date="2020-05" db="EMBL/GenBank/DDBJ databases">
        <title>Large-scale comparative analyses of tick genomes elucidate their genetic diversity and vector capacities.</title>
        <authorList>
            <person name="Jia N."/>
            <person name="Wang J."/>
            <person name="Shi W."/>
            <person name="Du L."/>
            <person name="Sun Y."/>
            <person name="Zhan W."/>
            <person name="Jiang J."/>
            <person name="Wang Q."/>
            <person name="Zhang B."/>
            <person name="Ji P."/>
            <person name="Sakyi L.B."/>
            <person name="Cui X."/>
            <person name="Yuan T."/>
            <person name="Jiang B."/>
            <person name="Yang W."/>
            <person name="Lam T.T.-Y."/>
            <person name="Chang Q."/>
            <person name="Ding S."/>
            <person name="Wang X."/>
            <person name="Zhu J."/>
            <person name="Ruan X."/>
            <person name="Zhao L."/>
            <person name="Wei J."/>
            <person name="Que T."/>
            <person name="Du C."/>
            <person name="Cheng J."/>
            <person name="Dai P."/>
            <person name="Han X."/>
            <person name="Huang E."/>
            <person name="Gao Y."/>
            <person name="Liu J."/>
            <person name="Shao H."/>
            <person name="Ye R."/>
            <person name="Li L."/>
            <person name="Wei W."/>
            <person name="Wang X."/>
            <person name="Wang C."/>
            <person name="Yang T."/>
            <person name="Huo Q."/>
            <person name="Li W."/>
            <person name="Guo W."/>
            <person name="Chen H."/>
            <person name="Zhou L."/>
            <person name="Ni X."/>
            <person name="Tian J."/>
            <person name="Zhou Y."/>
            <person name="Sheng Y."/>
            <person name="Liu T."/>
            <person name="Pan Y."/>
            <person name="Xia L."/>
            <person name="Li J."/>
            <person name="Zhao F."/>
            <person name="Cao W."/>
        </authorList>
    </citation>
    <scope>NUCLEOTIDE SEQUENCE</scope>
    <source>
        <strain evidence="1">Dsil-2018</strain>
    </source>
</reference>
<organism evidence="1 2">
    <name type="scientific">Dermacentor silvarum</name>
    <name type="common">Tick</name>
    <dbReference type="NCBI Taxonomy" id="543639"/>
    <lineage>
        <taxon>Eukaryota</taxon>
        <taxon>Metazoa</taxon>
        <taxon>Ecdysozoa</taxon>
        <taxon>Arthropoda</taxon>
        <taxon>Chelicerata</taxon>
        <taxon>Arachnida</taxon>
        <taxon>Acari</taxon>
        <taxon>Parasitiformes</taxon>
        <taxon>Ixodida</taxon>
        <taxon>Ixodoidea</taxon>
        <taxon>Ixodidae</taxon>
        <taxon>Rhipicephalinae</taxon>
        <taxon>Dermacentor</taxon>
    </lineage>
</organism>